<reference evidence="1" key="1">
    <citation type="journal article" date="2015" name="Nature">
        <title>Complex archaea that bridge the gap between prokaryotes and eukaryotes.</title>
        <authorList>
            <person name="Spang A."/>
            <person name="Saw J.H."/>
            <person name="Jorgensen S.L."/>
            <person name="Zaremba-Niedzwiedzka K."/>
            <person name="Martijn J."/>
            <person name="Lind A.E."/>
            <person name="van Eijk R."/>
            <person name="Schleper C."/>
            <person name="Guy L."/>
            <person name="Ettema T.J."/>
        </authorList>
    </citation>
    <scope>NUCLEOTIDE SEQUENCE</scope>
</reference>
<dbReference type="EMBL" id="LAZR01013052">
    <property type="protein sequence ID" value="KKM23788.1"/>
    <property type="molecule type" value="Genomic_DNA"/>
</dbReference>
<proteinExistence type="predicted"/>
<protein>
    <submittedName>
        <fullName evidence="1">Uncharacterized protein</fullName>
    </submittedName>
</protein>
<comment type="caution">
    <text evidence="1">The sequence shown here is derived from an EMBL/GenBank/DDBJ whole genome shotgun (WGS) entry which is preliminary data.</text>
</comment>
<sequence length="123" mass="13665">MIDRLHADLAVALRECRSVVRSLKTGTRISDGDVEAYEGYIQRADLAIRSYDAAKGQLRGITCFCGRKANTVADIKRAGLIFGRVWTCDTHELRGASVQIDTARPVTNHHIGARVTNERSHWS</sequence>
<name>A0A0F9KNT2_9ZZZZ</name>
<organism evidence="1">
    <name type="scientific">marine sediment metagenome</name>
    <dbReference type="NCBI Taxonomy" id="412755"/>
    <lineage>
        <taxon>unclassified sequences</taxon>
        <taxon>metagenomes</taxon>
        <taxon>ecological metagenomes</taxon>
    </lineage>
</organism>
<gene>
    <name evidence="1" type="ORF">LCGC14_1611560</name>
</gene>
<dbReference type="AlphaFoldDB" id="A0A0F9KNT2"/>
<evidence type="ECO:0000313" key="1">
    <source>
        <dbReference type="EMBL" id="KKM23788.1"/>
    </source>
</evidence>
<accession>A0A0F9KNT2</accession>